<dbReference type="Gene3D" id="1.25.10.10">
    <property type="entry name" value="Leucine-rich Repeat Variant"/>
    <property type="match status" value="2"/>
</dbReference>
<dbReference type="InterPro" id="IPR011989">
    <property type="entry name" value="ARM-like"/>
</dbReference>
<evidence type="ECO:0000313" key="3">
    <source>
        <dbReference type="Proteomes" id="UP001187415"/>
    </source>
</evidence>
<keyword evidence="3" id="KW-1185">Reference proteome</keyword>
<proteinExistence type="predicted"/>
<protein>
    <recommendedName>
        <fullName evidence="1">Dynein axonemal assembly factor 5 TPR repeats domain-containing protein</fullName>
    </recommendedName>
</protein>
<accession>A0AA88MHB0</accession>
<name>A0AA88MHB0_CHASR</name>
<dbReference type="Pfam" id="PF25757">
    <property type="entry name" value="TPR_DNAAF5"/>
    <property type="match status" value="1"/>
</dbReference>
<reference evidence="2" key="1">
    <citation type="submission" date="2023-07" db="EMBL/GenBank/DDBJ databases">
        <title>Chromosome-level Genome Assembly of Striped Snakehead (Channa striata).</title>
        <authorList>
            <person name="Liu H."/>
        </authorList>
    </citation>
    <scope>NUCLEOTIDE SEQUENCE</scope>
    <source>
        <strain evidence="2">Gz</strain>
        <tissue evidence="2">Muscle</tissue>
    </source>
</reference>
<evidence type="ECO:0000313" key="2">
    <source>
        <dbReference type="EMBL" id="KAK2838210.1"/>
    </source>
</evidence>
<dbReference type="EMBL" id="JAUPFM010000011">
    <property type="protein sequence ID" value="KAK2838210.1"/>
    <property type="molecule type" value="Genomic_DNA"/>
</dbReference>
<evidence type="ECO:0000259" key="1">
    <source>
        <dbReference type="Pfam" id="PF25757"/>
    </source>
</evidence>
<dbReference type="Proteomes" id="UP001187415">
    <property type="component" value="Unassembled WGS sequence"/>
</dbReference>
<dbReference type="InterPro" id="IPR016024">
    <property type="entry name" value="ARM-type_fold"/>
</dbReference>
<organism evidence="2 3">
    <name type="scientific">Channa striata</name>
    <name type="common">Snakehead murrel</name>
    <name type="synonym">Ophicephalus striatus</name>
    <dbReference type="NCBI Taxonomy" id="64152"/>
    <lineage>
        <taxon>Eukaryota</taxon>
        <taxon>Metazoa</taxon>
        <taxon>Chordata</taxon>
        <taxon>Craniata</taxon>
        <taxon>Vertebrata</taxon>
        <taxon>Euteleostomi</taxon>
        <taxon>Actinopterygii</taxon>
        <taxon>Neopterygii</taxon>
        <taxon>Teleostei</taxon>
        <taxon>Neoteleostei</taxon>
        <taxon>Acanthomorphata</taxon>
        <taxon>Anabantaria</taxon>
        <taxon>Anabantiformes</taxon>
        <taxon>Channoidei</taxon>
        <taxon>Channidae</taxon>
        <taxon>Channa</taxon>
    </lineage>
</organism>
<dbReference type="SMART" id="SM00185">
    <property type="entry name" value="ARM"/>
    <property type="match status" value="5"/>
</dbReference>
<dbReference type="PANTHER" id="PTHR15599">
    <property type="entry name" value="RTDR1"/>
    <property type="match status" value="1"/>
</dbReference>
<gene>
    <name evidence="2" type="ORF">Q5P01_015422</name>
</gene>
<dbReference type="SUPFAM" id="SSF48371">
    <property type="entry name" value="ARM repeat"/>
    <property type="match status" value="1"/>
</dbReference>
<dbReference type="InterPro" id="IPR000225">
    <property type="entry name" value="Armadillo"/>
</dbReference>
<sequence>MDPSRAPVAFGQRAVPQLFEQLQQPQSDVRRRVLTSLCDLMHEPERLYQTVNEGFLGQLKDLLVDEDPSVRAQTCELLHLLTAHSTGRQALLSSSLLPPLSQLLDDSSSYCRRNVHRVLNRLALLPAGAEALLSLIPKLMLKLREEKEDEEEVQTLLLSTLSRCSRLDALPALASGGVSLLGQRLSHDSPNIRREAAAAMMALSVPEEGKLQVCDESLLPVLIDLLQDKDVEIQANAAGVIMYTVITTKGKQQCLDLDIVPILLDLVTKREDEGADRKALIMYSLRALTSLAEDPKGRSLLLPKLPLLETTSCSEPPNVRIRTNLGQRTDREQNNLCCSEENEPTVNMC</sequence>
<dbReference type="InterPro" id="IPR057978">
    <property type="entry name" value="TPR_DAAF5"/>
</dbReference>
<feature type="domain" description="Dynein axonemal assembly factor 5 TPR repeats" evidence="1">
    <location>
        <begin position="87"/>
        <end position="256"/>
    </location>
</feature>
<dbReference type="AlphaFoldDB" id="A0AA88MHB0"/>
<dbReference type="InterPro" id="IPR042856">
    <property type="entry name" value="RSP14"/>
</dbReference>
<comment type="caution">
    <text evidence="2">The sequence shown here is derived from an EMBL/GenBank/DDBJ whole genome shotgun (WGS) entry which is preliminary data.</text>
</comment>
<dbReference type="PANTHER" id="PTHR15599:SF1">
    <property type="entry name" value="RADIAL SPOKE HEAD 14 HOMOLOG"/>
    <property type="match status" value="1"/>
</dbReference>